<comment type="caution">
    <text evidence="3">The sequence shown here is derived from an EMBL/GenBank/DDBJ whole genome shotgun (WGS) entry which is preliminary data.</text>
</comment>
<dbReference type="Pfam" id="PF04149">
    <property type="entry name" value="DUF397"/>
    <property type="match status" value="1"/>
</dbReference>
<evidence type="ECO:0000313" key="3">
    <source>
        <dbReference type="EMBL" id="GAA4128144.1"/>
    </source>
</evidence>
<dbReference type="InterPro" id="IPR007278">
    <property type="entry name" value="DUF397"/>
</dbReference>
<evidence type="ECO:0000259" key="2">
    <source>
        <dbReference type="Pfam" id="PF04149"/>
    </source>
</evidence>
<proteinExistence type="predicted"/>
<reference evidence="4" key="1">
    <citation type="journal article" date="2019" name="Int. J. Syst. Evol. Microbiol.">
        <title>The Global Catalogue of Microorganisms (GCM) 10K type strain sequencing project: providing services to taxonomists for standard genome sequencing and annotation.</title>
        <authorList>
            <consortium name="The Broad Institute Genomics Platform"/>
            <consortium name="The Broad Institute Genome Sequencing Center for Infectious Disease"/>
            <person name="Wu L."/>
            <person name="Ma J."/>
        </authorList>
    </citation>
    <scope>NUCLEOTIDE SEQUENCE [LARGE SCALE GENOMIC DNA]</scope>
    <source>
        <strain evidence="4">JCM 17316</strain>
    </source>
</reference>
<dbReference type="Proteomes" id="UP001500266">
    <property type="component" value="Unassembled WGS sequence"/>
</dbReference>
<keyword evidence="4" id="KW-1185">Reference proteome</keyword>
<organism evidence="3 4">
    <name type="scientific">Actinomadura keratinilytica</name>
    <dbReference type="NCBI Taxonomy" id="547461"/>
    <lineage>
        <taxon>Bacteria</taxon>
        <taxon>Bacillati</taxon>
        <taxon>Actinomycetota</taxon>
        <taxon>Actinomycetes</taxon>
        <taxon>Streptosporangiales</taxon>
        <taxon>Thermomonosporaceae</taxon>
        <taxon>Actinomadura</taxon>
    </lineage>
</organism>
<dbReference type="EMBL" id="BAABDO010000003">
    <property type="protein sequence ID" value="GAA4128144.1"/>
    <property type="molecule type" value="Genomic_DNA"/>
</dbReference>
<sequence>MEGKEERENMRFPDASRATWRKSSRSNGAGGNCVEVANLAAGIGVRDSKAPDSGHLIFSPQAWAAFLARARAGRHDL</sequence>
<accession>A0ABP7XYT0</accession>
<gene>
    <name evidence="3" type="ORF">GCM10022416_03590</name>
</gene>
<name>A0ABP7XYT0_9ACTN</name>
<evidence type="ECO:0000313" key="4">
    <source>
        <dbReference type="Proteomes" id="UP001500266"/>
    </source>
</evidence>
<protein>
    <submittedName>
        <fullName evidence="3">DUF397 domain-containing protein</fullName>
    </submittedName>
</protein>
<dbReference type="RefSeq" id="WP_425549610.1">
    <property type="nucleotide sequence ID" value="NZ_BAABDO010000003.1"/>
</dbReference>
<feature type="compositionally biased region" description="Basic and acidic residues" evidence="1">
    <location>
        <begin position="1"/>
        <end position="11"/>
    </location>
</feature>
<evidence type="ECO:0000256" key="1">
    <source>
        <dbReference type="SAM" id="MobiDB-lite"/>
    </source>
</evidence>
<feature type="region of interest" description="Disordered" evidence="1">
    <location>
        <begin position="1"/>
        <end position="31"/>
    </location>
</feature>
<feature type="domain" description="DUF397" evidence="2">
    <location>
        <begin position="18"/>
        <end position="71"/>
    </location>
</feature>